<dbReference type="PANTHER" id="PTHR30027">
    <property type="entry name" value="RIBOSOMAL RNA SMALL SUBUNIT METHYLTRANSFERASE E"/>
    <property type="match status" value="1"/>
</dbReference>
<dbReference type="InterPro" id="IPR015947">
    <property type="entry name" value="PUA-like_sf"/>
</dbReference>
<dbReference type="NCBIfam" id="NF008691">
    <property type="entry name" value="PRK11713.1-4"/>
    <property type="match status" value="1"/>
</dbReference>
<comment type="similarity">
    <text evidence="2 12">Belongs to the RNA methyltransferase RsmE family.</text>
</comment>
<dbReference type="InterPro" id="IPR046886">
    <property type="entry name" value="RsmE_MTase_dom"/>
</dbReference>
<evidence type="ECO:0000256" key="4">
    <source>
        <dbReference type="ARBA" id="ARBA00013673"/>
    </source>
</evidence>
<evidence type="ECO:0000256" key="9">
    <source>
        <dbReference type="ARBA" id="ARBA00022691"/>
    </source>
</evidence>
<dbReference type="SUPFAM" id="SSF75217">
    <property type="entry name" value="alpha/beta knot"/>
    <property type="match status" value="1"/>
</dbReference>
<dbReference type="InterPro" id="IPR029028">
    <property type="entry name" value="Alpha/beta_knot_MTases"/>
</dbReference>
<dbReference type="Gene3D" id="2.40.240.20">
    <property type="entry name" value="Hypothetical PUA domain-like, domain 1"/>
    <property type="match status" value="1"/>
</dbReference>
<dbReference type="InterPro" id="IPR046887">
    <property type="entry name" value="RsmE_PUA-like"/>
</dbReference>
<dbReference type="Proteomes" id="UP000619534">
    <property type="component" value="Unassembled WGS sequence"/>
</dbReference>
<comment type="function">
    <text evidence="10 12">Specifically methylates the N3 position of the uracil ring of uridine 1498 (m3U1498) in 16S rRNA. Acts on the fully assembled 30S ribosomal subunit.</text>
</comment>
<dbReference type="PANTHER" id="PTHR30027:SF3">
    <property type="entry name" value="16S RRNA (URACIL(1498)-N(3))-METHYLTRANSFERASE"/>
    <property type="match status" value="1"/>
</dbReference>
<dbReference type="InterPro" id="IPR006700">
    <property type="entry name" value="RsmE"/>
</dbReference>
<evidence type="ECO:0000256" key="6">
    <source>
        <dbReference type="ARBA" id="ARBA00022552"/>
    </source>
</evidence>
<keyword evidence="16" id="KW-1185">Reference proteome</keyword>
<evidence type="ECO:0000259" key="14">
    <source>
        <dbReference type="Pfam" id="PF20260"/>
    </source>
</evidence>
<evidence type="ECO:0000256" key="3">
    <source>
        <dbReference type="ARBA" id="ARBA00012328"/>
    </source>
</evidence>
<dbReference type="SUPFAM" id="SSF88697">
    <property type="entry name" value="PUA domain-like"/>
    <property type="match status" value="1"/>
</dbReference>
<dbReference type="EMBL" id="BMCJ01000004">
    <property type="protein sequence ID" value="GGC92133.1"/>
    <property type="molecule type" value="Genomic_DNA"/>
</dbReference>
<evidence type="ECO:0000256" key="2">
    <source>
        <dbReference type="ARBA" id="ARBA00005528"/>
    </source>
</evidence>
<comment type="subcellular location">
    <subcellularLocation>
        <location evidence="1 12">Cytoplasm</location>
    </subcellularLocation>
</comment>
<evidence type="ECO:0000313" key="16">
    <source>
        <dbReference type="Proteomes" id="UP000619534"/>
    </source>
</evidence>
<feature type="domain" description="Ribosomal RNA small subunit methyltransferase E methyltransferase" evidence="13">
    <location>
        <begin position="73"/>
        <end position="242"/>
    </location>
</feature>
<dbReference type="Pfam" id="PF20260">
    <property type="entry name" value="PUA_4"/>
    <property type="match status" value="1"/>
</dbReference>
<evidence type="ECO:0000256" key="10">
    <source>
        <dbReference type="ARBA" id="ARBA00025699"/>
    </source>
</evidence>
<dbReference type="NCBIfam" id="NF008692">
    <property type="entry name" value="PRK11713.1-5"/>
    <property type="match status" value="1"/>
</dbReference>
<protein>
    <recommendedName>
        <fullName evidence="4 12">Ribosomal RNA small subunit methyltransferase E</fullName>
        <ecNumber evidence="3 12">2.1.1.193</ecNumber>
    </recommendedName>
</protein>
<dbReference type="CDD" id="cd18084">
    <property type="entry name" value="RsmE-like"/>
    <property type="match status" value="1"/>
</dbReference>
<proteinExistence type="inferred from homology"/>
<evidence type="ECO:0000256" key="11">
    <source>
        <dbReference type="ARBA" id="ARBA00047944"/>
    </source>
</evidence>
<dbReference type="InterPro" id="IPR029026">
    <property type="entry name" value="tRNA_m1G_MTases_N"/>
</dbReference>
<dbReference type="NCBIfam" id="TIGR00046">
    <property type="entry name" value="RsmE family RNA methyltransferase"/>
    <property type="match status" value="1"/>
</dbReference>
<evidence type="ECO:0000256" key="7">
    <source>
        <dbReference type="ARBA" id="ARBA00022603"/>
    </source>
</evidence>
<keyword evidence="6 12" id="KW-0698">rRNA processing</keyword>
<dbReference type="PIRSF" id="PIRSF015601">
    <property type="entry name" value="MTase_slr0722"/>
    <property type="match status" value="1"/>
</dbReference>
<evidence type="ECO:0000259" key="13">
    <source>
        <dbReference type="Pfam" id="PF04452"/>
    </source>
</evidence>
<dbReference type="Pfam" id="PF04452">
    <property type="entry name" value="Methyltrans_RNA"/>
    <property type="match status" value="1"/>
</dbReference>
<dbReference type="Gene3D" id="3.40.1280.10">
    <property type="match status" value="1"/>
</dbReference>
<dbReference type="EC" id="2.1.1.193" evidence="3 12"/>
<keyword evidence="5 12" id="KW-0963">Cytoplasm</keyword>
<gene>
    <name evidence="15" type="primary">rsmE</name>
    <name evidence="15" type="ORF">GCM10007216_23610</name>
</gene>
<feature type="domain" description="Ribosomal RNA small subunit methyltransferase E PUA-like" evidence="14">
    <location>
        <begin position="18"/>
        <end position="65"/>
    </location>
</feature>
<name>A0ABQ1P897_9BACI</name>
<accession>A0ABQ1P897</accession>
<sequence length="250" mass="28232">MQRYFVGEDGWTEQGVTITGEDVHHIVRVMRMQPDDEIICINPSGYAASCRITSTDKDAVQCDIIDWLDEQVELPVEVTIVQSLGKGDKLETVVQKGTELGASQFIPYQAERSVVKWDKKKVDKKISRLEKIAKEASEQCQRTIIPSIHSVHQLDELIQTGKQFKWKLFAFENEAKQDEYQSLADLVNKMSADDRVIAVIGPEGGFSQSEAAKLTEAGFHPVRLGPRILRMETAPLYLLASISYHLEELR</sequence>
<dbReference type="GO" id="GO:0032259">
    <property type="term" value="P:methylation"/>
    <property type="evidence" value="ECO:0007669"/>
    <property type="project" value="UniProtKB-KW"/>
</dbReference>
<evidence type="ECO:0000256" key="5">
    <source>
        <dbReference type="ARBA" id="ARBA00022490"/>
    </source>
</evidence>
<reference evidence="16" key="1">
    <citation type="journal article" date="2019" name="Int. J. Syst. Evol. Microbiol.">
        <title>The Global Catalogue of Microorganisms (GCM) 10K type strain sequencing project: providing services to taxonomists for standard genome sequencing and annotation.</title>
        <authorList>
            <consortium name="The Broad Institute Genomics Platform"/>
            <consortium name="The Broad Institute Genome Sequencing Center for Infectious Disease"/>
            <person name="Wu L."/>
            <person name="Ma J."/>
        </authorList>
    </citation>
    <scope>NUCLEOTIDE SEQUENCE [LARGE SCALE GENOMIC DNA]</scope>
    <source>
        <strain evidence="16">CCM 7282</strain>
    </source>
</reference>
<organism evidence="15 16">
    <name type="scientific">Thalassobacillus devorans</name>
    <dbReference type="NCBI Taxonomy" id="279813"/>
    <lineage>
        <taxon>Bacteria</taxon>
        <taxon>Bacillati</taxon>
        <taxon>Bacillota</taxon>
        <taxon>Bacilli</taxon>
        <taxon>Bacillales</taxon>
        <taxon>Bacillaceae</taxon>
        <taxon>Thalassobacillus</taxon>
    </lineage>
</organism>
<evidence type="ECO:0000313" key="15">
    <source>
        <dbReference type="EMBL" id="GGC92133.1"/>
    </source>
</evidence>
<comment type="caution">
    <text evidence="15">The sequence shown here is derived from an EMBL/GenBank/DDBJ whole genome shotgun (WGS) entry which is preliminary data.</text>
</comment>
<evidence type="ECO:0000256" key="8">
    <source>
        <dbReference type="ARBA" id="ARBA00022679"/>
    </source>
</evidence>
<keyword evidence="8 12" id="KW-0808">Transferase</keyword>
<evidence type="ECO:0000256" key="12">
    <source>
        <dbReference type="PIRNR" id="PIRNR015601"/>
    </source>
</evidence>
<dbReference type="RefSeq" id="WP_062446831.1">
    <property type="nucleotide sequence ID" value="NZ_BMCJ01000004.1"/>
</dbReference>
<evidence type="ECO:0000256" key="1">
    <source>
        <dbReference type="ARBA" id="ARBA00004496"/>
    </source>
</evidence>
<keyword evidence="9 12" id="KW-0949">S-adenosyl-L-methionine</keyword>
<comment type="catalytic activity">
    <reaction evidence="11 12">
        <text>uridine(1498) in 16S rRNA + S-adenosyl-L-methionine = N(3)-methyluridine(1498) in 16S rRNA + S-adenosyl-L-homocysteine + H(+)</text>
        <dbReference type="Rhea" id="RHEA:42920"/>
        <dbReference type="Rhea" id="RHEA-COMP:10283"/>
        <dbReference type="Rhea" id="RHEA-COMP:10284"/>
        <dbReference type="ChEBI" id="CHEBI:15378"/>
        <dbReference type="ChEBI" id="CHEBI:57856"/>
        <dbReference type="ChEBI" id="CHEBI:59789"/>
        <dbReference type="ChEBI" id="CHEBI:65315"/>
        <dbReference type="ChEBI" id="CHEBI:74502"/>
        <dbReference type="EC" id="2.1.1.193"/>
    </reaction>
</comment>
<keyword evidence="7 12" id="KW-0489">Methyltransferase</keyword>
<dbReference type="GO" id="GO:0008168">
    <property type="term" value="F:methyltransferase activity"/>
    <property type="evidence" value="ECO:0007669"/>
    <property type="project" value="UniProtKB-KW"/>
</dbReference>